<evidence type="ECO:0000313" key="8">
    <source>
        <dbReference type="EMBL" id="GAI40499.1"/>
    </source>
</evidence>
<feature type="compositionally biased region" description="Basic and acidic residues" evidence="6">
    <location>
        <begin position="1"/>
        <end position="10"/>
    </location>
</feature>
<keyword evidence="1" id="KW-0813">Transport</keyword>
<dbReference type="Pfam" id="PF09459">
    <property type="entry name" value="EB_dh"/>
    <property type="match status" value="1"/>
</dbReference>
<dbReference type="AlphaFoldDB" id="X1QB63"/>
<evidence type="ECO:0000259" key="7">
    <source>
        <dbReference type="Pfam" id="PF09459"/>
    </source>
</evidence>
<evidence type="ECO:0000256" key="1">
    <source>
        <dbReference type="ARBA" id="ARBA00022448"/>
    </source>
</evidence>
<evidence type="ECO:0000256" key="6">
    <source>
        <dbReference type="SAM" id="MobiDB-lite"/>
    </source>
</evidence>
<feature type="compositionally biased region" description="Gly residues" evidence="6">
    <location>
        <begin position="118"/>
        <end position="127"/>
    </location>
</feature>
<organism evidence="8">
    <name type="scientific">marine sediment metagenome</name>
    <dbReference type="NCBI Taxonomy" id="412755"/>
    <lineage>
        <taxon>unclassified sequences</taxon>
        <taxon>metagenomes</taxon>
        <taxon>ecological metagenomes</taxon>
    </lineage>
</organism>
<evidence type="ECO:0000256" key="3">
    <source>
        <dbReference type="ARBA" id="ARBA00022723"/>
    </source>
</evidence>
<feature type="non-terminal residue" evidence="8">
    <location>
        <position position="1"/>
    </location>
</feature>
<accession>X1QB63</accession>
<keyword evidence="4" id="KW-0249">Electron transport</keyword>
<evidence type="ECO:0000256" key="4">
    <source>
        <dbReference type="ARBA" id="ARBA00022982"/>
    </source>
</evidence>
<feature type="region of interest" description="Disordered" evidence="6">
    <location>
        <begin position="1"/>
        <end position="29"/>
    </location>
</feature>
<feature type="region of interest" description="Disordered" evidence="6">
    <location>
        <begin position="108"/>
        <end position="127"/>
    </location>
</feature>
<protein>
    <recommendedName>
        <fullName evidence="7">Cytochrome c-552/DMSO reductase-like haem-binding domain-containing protein</fullName>
    </recommendedName>
</protein>
<name>X1QB63_9ZZZZ</name>
<evidence type="ECO:0000256" key="2">
    <source>
        <dbReference type="ARBA" id="ARBA00022617"/>
    </source>
</evidence>
<proteinExistence type="predicted"/>
<keyword evidence="5" id="KW-0408">Iron</keyword>
<gene>
    <name evidence="8" type="ORF">S06H3_38923</name>
</gene>
<feature type="domain" description="Cytochrome c-552/DMSO reductase-like haem-binding" evidence="7">
    <location>
        <begin position="15"/>
        <end position="266"/>
    </location>
</feature>
<evidence type="ECO:0000256" key="5">
    <source>
        <dbReference type="ARBA" id="ARBA00023004"/>
    </source>
</evidence>
<dbReference type="GO" id="GO:0020037">
    <property type="term" value="F:heme binding"/>
    <property type="evidence" value="ECO:0007669"/>
    <property type="project" value="InterPro"/>
</dbReference>
<keyword evidence="2" id="KW-0349">Heme</keyword>
<dbReference type="EMBL" id="BARV01023765">
    <property type="protein sequence ID" value="GAI40499.1"/>
    <property type="molecule type" value="Genomic_DNA"/>
</dbReference>
<reference evidence="8" key="1">
    <citation type="journal article" date="2014" name="Front. Microbiol.">
        <title>High frequency of phylogenetically diverse reductive dehalogenase-homologous genes in deep subseafloor sedimentary metagenomes.</title>
        <authorList>
            <person name="Kawai M."/>
            <person name="Futagami T."/>
            <person name="Toyoda A."/>
            <person name="Takaki Y."/>
            <person name="Nishi S."/>
            <person name="Hori S."/>
            <person name="Arai W."/>
            <person name="Tsubouchi T."/>
            <person name="Morono Y."/>
            <person name="Uchiyama I."/>
            <person name="Ito T."/>
            <person name="Fujiyama A."/>
            <person name="Inagaki F."/>
            <person name="Takami H."/>
        </authorList>
    </citation>
    <scope>NUCLEOTIDE SEQUENCE</scope>
    <source>
        <strain evidence="8">Expedition CK06-06</strain>
    </source>
</reference>
<dbReference type="InterPro" id="IPR019020">
    <property type="entry name" value="Cyt-c552/DMSO_Rdtase_haem-bd"/>
</dbReference>
<feature type="non-terminal residue" evidence="8">
    <location>
        <position position="268"/>
    </location>
</feature>
<comment type="caution">
    <text evidence="8">The sequence shown here is derived from an EMBL/GenBank/DDBJ whole genome shotgun (WGS) entry which is preliminary data.</text>
</comment>
<dbReference type="GO" id="GO:0046872">
    <property type="term" value="F:metal ion binding"/>
    <property type="evidence" value="ECO:0007669"/>
    <property type="project" value="UniProtKB-KW"/>
</dbReference>
<keyword evidence="3" id="KW-0479">Metal-binding</keyword>
<sequence>RREGGTRRDAQATIDDDPARGPTNQNSTNYESRVTFMLNDPSSDHAVPNFDKVGCFATCHDNSRAMPEHSTAGDEVGKYLNIDPAHPNAQLDLWHHRIARANPIGMSDGQKVIQTDGTTGGRKGDGGLGAPYQTNDIVDGHPTWVLDNDDTGSAFAFDFENTHTDPNHSFMLDGDSPPMTIPTALDWQDAVDRNYVPQEGDTVPRRRLRDLRGTVRGDITALGTTFTPSDPDEHFGHIESNTQRLLDTGDPDDTALADGGVYDIAFWR</sequence>